<proteinExistence type="inferred from homology"/>
<reference evidence="7 8" key="1">
    <citation type="submission" date="2019-02" db="EMBL/GenBank/DDBJ databases">
        <title>Deep-cultivation of Planctomycetes and their phenomic and genomic characterization uncovers novel biology.</title>
        <authorList>
            <person name="Wiegand S."/>
            <person name="Jogler M."/>
            <person name="Boedeker C."/>
            <person name="Pinto D."/>
            <person name="Vollmers J."/>
            <person name="Rivas-Marin E."/>
            <person name="Kohn T."/>
            <person name="Peeters S.H."/>
            <person name="Heuer A."/>
            <person name="Rast P."/>
            <person name="Oberbeckmann S."/>
            <person name="Bunk B."/>
            <person name="Jeske O."/>
            <person name="Meyerdierks A."/>
            <person name="Storesund J.E."/>
            <person name="Kallscheuer N."/>
            <person name="Luecker S."/>
            <person name="Lage O.M."/>
            <person name="Pohl T."/>
            <person name="Merkel B.J."/>
            <person name="Hornburger P."/>
            <person name="Mueller R.-W."/>
            <person name="Bruemmer F."/>
            <person name="Labrenz M."/>
            <person name="Spormann A.M."/>
            <person name="Op Den Camp H."/>
            <person name="Overmann J."/>
            <person name="Amann R."/>
            <person name="Jetten M.S.M."/>
            <person name="Mascher T."/>
            <person name="Medema M.H."/>
            <person name="Devos D.P."/>
            <person name="Kaster A.-K."/>
            <person name="Ovreas L."/>
            <person name="Rohde M."/>
            <person name="Galperin M.Y."/>
            <person name="Jogler C."/>
        </authorList>
    </citation>
    <scope>NUCLEOTIDE SEQUENCE [LARGE SCALE GENOMIC DNA]</scope>
    <source>
        <strain evidence="7 8">KOR42</strain>
    </source>
</reference>
<keyword evidence="3 7" id="KW-0378">Hydrolase</keyword>
<evidence type="ECO:0000256" key="5">
    <source>
        <dbReference type="SAM" id="SignalP"/>
    </source>
</evidence>
<accession>A0A5C5VPZ0</accession>
<dbReference type="InterPro" id="IPR017850">
    <property type="entry name" value="Alkaline_phosphatase_core_sf"/>
</dbReference>
<dbReference type="Pfam" id="PF00884">
    <property type="entry name" value="Sulfatase"/>
    <property type="match status" value="1"/>
</dbReference>
<dbReference type="InterPro" id="IPR000917">
    <property type="entry name" value="Sulfatase_N"/>
</dbReference>
<name>A0A5C5VPZ0_9PLAN</name>
<comment type="similarity">
    <text evidence="1">Belongs to the sulfatase family.</text>
</comment>
<gene>
    <name evidence="7" type="ORF">KOR42_50960</name>
</gene>
<dbReference type="PROSITE" id="PS00149">
    <property type="entry name" value="SULFATASE_2"/>
    <property type="match status" value="1"/>
</dbReference>
<feature type="domain" description="Sulfatase N-terminal" evidence="6">
    <location>
        <begin position="28"/>
        <end position="375"/>
    </location>
</feature>
<dbReference type="AlphaFoldDB" id="A0A5C5VPZ0"/>
<comment type="caution">
    <text evidence="7">The sequence shown here is derived from an EMBL/GenBank/DDBJ whole genome shotgun (WGS) entry which is preliminary data.</text>
</comment>
<organism evidence="7 8">
    <name type="scientific">Thalassoglobus neptunius</name>
    <dbReference type="NCBI Taxonomy" id="1938619"/>
    <lineage>
        <taxon>Bacteria</taxon>
        <taxon>Pseudomonadati</taxon>
        <taxon>Planctomycetota</taxon>
        <taxon>Planctomycetia</taxon>
        <taxon>Planctomycetales</taxon>
        <taxon>Planctomycetaceae</taxon>
        <taxon>Thalassoglobus</taxon>
    </lineage>
</organism>
<keyword evidence="4" id="KW-0106">Calcium</keyword>
<dbReference type="CDD" id="cd16034">
    <property type="entry name" value="sulfatase_like"/>
    <property type="match status" value="1"/>
</dbReference>
<keyword evidence="5" id="KW-0732">Signal</keyword>
<dbReference type="InterPro" id="IPR050738">
    <property type="entry name" value="Sulfatase"/>
</dbReference>
<keyword evidence="8" id="KW-1185">Reference proteome</keyword>
<dbReference type="InterPro" id="IPR024607">
    <property type="entry name" value="Sulfatase_CS"/>
</dbReference>
<dbReference type="PANTHER" id="PTHR42693:SF53">
    <property type="entry name" value="ENDO-4-O-SULFATASE"/>
    <property type="match status" value="1"/>
</dbReference>
<evidence type="ECO:0000256" key="2">
    <source>
        <dbReference type="ARBA" id="ARBA00022723"/>
    </source>
</evidence>
<dbReference type="PANTHER" id="PTHR42693">
    <property type="entry name" value="ARYLSULFATASE FAMILY MEMBER"/>
    <property type="match status" value="1"/>
</dbReference>
<evidence type="ECO:0000256" key="4">
    <source>
        <dbReference type="ARBA" id="ARBA00022837"/>
    </source>
</evidence>
<evidence type="ECO:0000313" key="8">
    <source>
        <dbReference type="Proteomes" id="UP000317243"/>
    </source>
</evidence>
<evidence type="ECO:0000313" key="7">
    <source>
        <dbReference type="EMBL" id="TWT39861.1"/>
    </source>
</evidence>
<feature type="signal peptide" evidence="5">
    <location>
        <begin position="1"/>
        <end position="24"/>
    </location>
</feature>
<dbReference type="GO" id="GO:0046872">
    <property type="term" value="F:metal ion binding"/>
    <property type="evidence" value="ECO:0007669"/>
    <property type="project" value="UniProtKB-KW"/>
</dbReference>
<dbReference type="SUPFAM" id="SSF53649">
    <property type="entry name" value="Alkaline phosphatase-like"/>
    <property type="match status" value="1"/>
</dbReference>
<sequence length="493" mass="55441" precursor="true">MKLTIRNIILSAVLLSLVCSRSFGNDRPNVLLIITDEHNFRTLGCYRELMPRWQAEMWGEDAVVPTPHMDRIANDGVICTRAYATSPVCSPCRAAMITGRYPHATGVPANDLVLDRSIPTLADRLNEAGYRTSFIGKWHLGGKGKPEWAPKVDGGFEHKKFMFNRGHWKKFVIEDGEPQVGARRNGQPIYNLDGADEETFSTDFLTDRALDFITDEDASKPFLTVISYPDPHGPNTVRPPYDHRFDSLRFKPPRTYDTGLPPPLWLGNPNAAHPPFRGSLMSSYFGMVQCIDDSIGRILDRLEETNQLDNTLIVLTSDHGDLCYEHDRHNKGNPYEGSARVPMIFRLPNRIAAKQVYKQPVGTVDLTPTIMGLLNLADNPNDHGRNLASMLTDTSTSNTGESEVTFLRNAGQKPQWVAAIDSRYKLIISVNDDPWLFDAVDDPDELLNFYRRPGTEGVAERLAQALKEYGEAFDDPYFENKKITDSLNSILKK</sequence>
<dbReference type="EC" id="3.1.6.1" evidence="7"/>
<dbReference type="Proteomes" id="UP000317243">
    <property type="component" value="Unassembled WGS sequence"/>
</dbReference>
<protein>
    <submittedName>
        <fullName evidence="7">Arylsulfatase</fullName>
        <ecNumber evidence="7">3.1.6.1</ecNumber>
    </submittedName>
</protein>
<dbReference type="EMBL" id="SIHI01000063">
    <property type="protein sequence ID" value="TWT39861.1"/>
    <property type="molecule type" value="Genomic_DNA"/>
</dbReference>
<dbReference type="Gene3D" id="3.40.720.10">
    <property type="entry name" value="Alkaline Phosphatase, subunit A"/>
    <property type="match status" value="1"/>
</dbReference>
<evidence type="ECO:0000256" key="3">
    <source>
        <dbReference type="ARBA" id="ARBA00022801"/>
    </source>
</evidence>
<feature type="chain" id="PRO_5022840252" evidence="5">
    <location>
        <begin position="25"/>
        <end position="493"/>
    </location>
</feature>
<dbReference type="RefSeq" id="WP_197441533.1">
    <property type="nucleotide sequence ID" value="NZ_SIHI01000063.1"/>
</dbReference>
<keyword evidence="2" id="KW-0479">Metal-binding</keyword>
<dbReference type="GO" id="GO:0004065">
    <property type="term" value="F:arylsulfatase activity"/>
    <property type="evidence" value="ECO:0007669"/>
    <property type="project" value="UniProtKB-EC"/>
</dbReference>
<evidence type="ECO:0000259" key="6">
    <source>
        <dbReference type="Pfam" id="PF00884"/>
    </source>
</evidence>
<evidence type="ECO:0000256" key="1">
    <source>
        <dbReference type="ARBA" id="ARBA00008779"/>
    </source>
</evidence>